<keyword evidence="2" id="KW-1185">Reference proteome</keyword>
<sequence>MNTTQAQQKAIDDALVAPVDRLKFRKCKMRLKTDIKPKQATFQVVLDALALTPFYHAFLITADVLAIFMQEFWATISVHKSSIRFTINKKKVSLNVDLFREILQFFPKIPGQKFEDLSLEHDILSFIRDLGHNGDITYLTNIKNKDAKKTNKMSYPRLTKIIIDYFMSKDQSISRRNKMFWHTARDDTMFTSIRCIFRHKDTQVYGTILPKELTNQAMLESKAYQTYYAFASGEKAPKPKYVRKKADPDTSPK</sequence>
<reference evidence="1" key="1">
    <citation type="journal article" date="2022" name="Int. J. Mol. Sci.">
        <title>Draft Genome of Tanacetum Coccineum: Genomic Comparison of Closely Related Tanacetum-Family Plants.</title>
        <authorList>
            <person name="Yamashiro T."/>
            <person name="Shiraishi A."/>
            <person name="Nakayama K."/>
            <person name="Satake H."/>
        </authorList>
    </citation>
    <scope>NUCLEOTIDE SEQUENCE</scope>
</reference>
<comment type="caution">
    <text evidence="1">The sequence shown here is derived from an EMBL/GenBank/DDBJ whole genome shotgun (WGS) entry which is preliminary data.</text>
</comment>
<reference evidence="1" key="2">
    <citation type="submission" date="2022-01" db="EMBL/GenBank/DDBJ databases">
        <authorList>
            <person name="Yamashiro T."/>
            <person name="Shiraishi A."/>
            <person name="Satake H."/>
            <person name="Nakayama K."/>
        </authorList>
    </citation>
    <scope>NUCLEOTIDE SEQUENCE</scope>
</reference>
<dbReference type="Proteomes" id="UP001151760">
    <property type="component" value="Unassembled WGS sequence"/>
</dbReference>
<evidence type="ECO:0000313" key="1">
    <source>
        <dbReference type="EMBL" id="GJU09666.1"/>
    </source>
</evidence>
<organism evidence="1 2">
    <name type="scientific">Tanacetum coccineum</name>
    <dbReference type="NCBI Taxonomy" id="301880"/>
    <lineage>
        <taxon>Eukaryota</taxon>
        <taxon>Viridiplantae</taxon>
        <taxon>Streptophyta</taxon>
        <taxon>Embryophyta</taxon>
        <taxon>Tracheophyta</taxon>
        <taxon>Spermatophyta</taxon>
        <taxon>Magnoliopsida</taxon>
        <taxon>eudicotyledons</taxon>
        <taxon>Gunneridae</taxon>
        <taxon>Pentapetalae</taxon>
        <taxon>asterids</taxon>
        <taxon>campanulids</taxon>
        <taxon>Asterales</taxon>
        <taxon>Asteraceae</taxon>
        <taxon>Asteroideae</taxon>
        <taxon>Anthemideae</taxon>
        <taxon>Anthemidinae</taxon>
        <taxon>Tanacetum</taxon>
    </lineage>
</organism>
<dbReference type="EMBL" id="BQNB010021748">
    <property type="protein sequence ID" value="GJU09666.1"/>
    <property type="molecule type" value="Genomic_DNA"/>
</dbReference>
<evidence type="ECO:0000313" key="2">
    <source>
        <dbReference type="Proteomes" id="UP001151760"/>
    </source>
</evidence>
<gene>
    <name evidence="1" type="ORF">Tco_1132062</name>
</gene>
<proteinExistence type="predicted"/>
<name>A0ABQ5JBY4_9ASTR</name>
<protein>
    <submittedName>
        <fullName evidence="1">Uncharacterized protein</fullName>
    </submittedName>
</protein>
<accession>A0ABQ5JBY4</accession>